<dbReference type="SUPFAM" id="SSF57424">
    <property type="entry name" value="LDL receptor-like module"/>
    <property type="match status" value="1"/>
</dbReference>
<dbReference type="PROSITE" id="PS50068">
    <property type="entry name" value="LDLRA_2"/>
    <property type="match status" value="1"/>
</dbReference>
<evidence type="ECO:0000313" key="4">
    <source>
        <dbReference type="Proteomes" id="UP000327044"/>
    </source>
</evidence>
<organism evidence="3 4">
    <name type="scientific">Photinus pyralis</name>
    <name type="common">Common eastern firefly</name>
    <name type="synonym">Lampyris pyralis</name>
    <dbReference type="NCBI Taxonomy" id="7054"/>
    <lineage>
        <taxon>Eukaryota</taxon>
        <taxon>Metazoa</taxon>
        <taxon>Ecdysozoa</taxon>
        <taxon>Arthropoda</taxon>
        <taxon>Hexapoda</taxon>
        <taxon>Insecta</taxon>
        <taxon>Pterygota</taxon>
        <taxon>Neoptera</taxon>
        <taxon>Endopterygota</taxon>
        <taxon>Coleoptera</taxon>
        <taxon>Polyphaga</taxon>
        <taxon>Elateriformia</taxon>
        <taxon>Elateroidea</taxon>
        <taxon>Lampyridae</taxon>
        <taxon>Lampyrinae</taxon>
        <taxon>Photinus</taxon>
    </lineage>
</organism>
<protein>
    <submittedName>
        <fullName evidence="3">Uncharacterized protein</fullName>
    </submittedName>
</protein>
<dbReference type="SMART" id="SM00192">
    <property type="entry name" value="LDLa"/>
    <property type="match status" value="1"/>
</dbReference>
<accession>A0A5N4A8U8</accession>
<keyword evidence="4" id="KW-1185">Reference proteome</keyword>
<comment type="caution">
    <text evidence="2">Lacks conserved residue(s) required for the propagation of feature annotation.</text>
</comment>
<dbReference type="PROSITE" id="PS01209">
    <property type="entry name" value="LDLRA_1"/>
    <property type="match status" value="1"/>
</dbReference>
<dbReference type="EMBL" id="VVIM01000009">
    <property type="protein sequence ID" value="KAB0793745.1"/>
    <property type="molecule type" value="Genomic_DNA"/>
</dbReference>
<dbReference type="InParanoid" id="A0A5N4A8U8"/>
<dbReference type="Proteomes" id="UP000327044">
    <property type="component" value="Unassembled WGS sequence"/>
</dbReference>
<feature type="disulfide bond" evidence="2">
    <location>
        <begin position="54"/>
        <end position="72"/>
    </location>
</feature>
<dbReference type="InterPro" id="IPR002172">
    <property type="entry name" value="LDrepeatLR_classA_rpt"/>
</dbReference>
<sequence>MNENIGVYFILIYIATIRGEFVYRNPSGSQEAITHTLARYRRYTRCESNLQFQCDSNDCVSKEMVCDGKADCPNADDEKLKECEGLPCNPHTSFRCDYGPCLS</sequence>
<evidence type="ECO:0000256" key="2">
    <source>
        <dbReference type="PROSITE-ProRule" id="PRU00124"/>
    </source>
</evidence>
<dbReference type="CDD" id="cd00112">
    <property type="entry name" value="LDLa"/>
    <property type="match status" value="1"/>
</dbReference>
<reference evidence="3 4" key="1">
    <citation type="journal article" date="2018" name="Elife">
        <title>Firefly genomes illuminate parallel origins of bioluminescence in beetles.</title>
        <authorList>
            <person name="Fallon T.R."/>
            <person name="Lower S.E."/>
            <person name="Chang C.H."/>
            <person name="Bessho-Uehara M."/>
            <person name="Martin G.J."/>
            <person name="Bewick A.J."/>
            <person name="Behringer M."/>
            <person name="Debat H.J."/>
            <person name="Wong I."/>
            <person name="Day J.C."/>
            <person name="Suvorov A."/>
            <person name="Silva C.J."/>
            <person name="Stanger-Hall K.F."/>
            <person name="Hall D.W."/>
            <person name="Schmitz R.J."/>
            <person name="Nelson D.R."/>
            <person name="Lewis S.M."/>
            <person name="Shigenobu S."/>
            <person name="Bybee S.M."/>
            <person name="Larracuente A.M."/>
            <person name="Oba Y."/>
            <person name="Weng J.K."/>
        </authorList>
    </citation>
    <scope>NUCLEOTIDE SEQUENCE [LARGE SCALE GENOMIC DNA]</scope>
    <source>
        <strain evidence="3">1611_PpyrPB1</strain>
        <tissue evidence="3">Whole body</tissue>
    </source>
</reference>
<gene>
    <name evidence="3" type="ORF">PPYR_13365</name>
</gene>
<comment type="caution">
    <text evidence="3">The sequence shown here is derived from an EMBL/GenBank/DDBJ whole genome shotgun (WGS) entry which is preliminary data.</text>
</comment>
<dbReference type="Pfam" id="PF00057">
    <property type="entry name" value="Ldl_recept_a"/>
    <property type="match status" value="1"/>
</dbReference>
<name>A0A5N4A8U8_PHOPY</name>
<evidence type="ECO:0000256" key="1">
    <source>
        <dbReference type="ARBA" id="ARBA00023157"/>
    </source>
</evidence>
<dbReference type="InterPro" id="IPR036055">
    <property type="entry name" value="LDL_receptor-like_sf"/>
</dbReference>
<evidence type="ECO:0000313" key="3">
    <source>
        <dbReference type="EMBL" id="KAB0793745.1"/>
    </source>
</evidence>
<dbReference type="AlphaFoldDB" id="A0A5N4A8U8"/>
<proteinExistence type="predicted"/>
<keyword evidence="1 2" id="KW-1015">Disulfide bond</keyword>
<dbReference type="InterPro" id="IPR023415">
    <property type="entry name" value="LDLR_class-A_CS"/>
</dbReference>
<dbReference type="Gene3D" id="4.10.400.10">
    <property type="entry name" value="Low-density Lipoprotein Receptor"/>
    <property type="match status" value="1"/>
</dbReference>